<dbReference type="SUPFAM" id="SSF53649">
    <property type="entry name" value="Alkaline phosphatase-like"/>
    <property type="match status" value="1"/>
</dbReference>
<gene>
    <name evidence="7" type="ORF">M9Y10_024275</name>
</gene>
<keyword evidence="4" id="KW-1133">Transmembrane helix</keyword>
<comment type="caution">
    <text evidence="7">The sequence shown here is derived from an EMBL/GenBank/DDBJ whole genome shotgun (WGS) entry which is preliminary data.</text>
</comment>
<protein>
    <recommendedName>
        <fullName evidence="6">Sulfatase N-terminal domain-containing protein</fullName>
    </recommendedName>
</protein>
<dbReference type="InterPro" id="IPR000917">
    <property type="entry name" value="Sulfatase_N"/>
</dbReference>
<evidence type="ECO:0000259" key="6">
    <source>
        <dbReference type="Pfam" id="PF00884"/>
    </source>
</evidence>
<dbReference type="PANTHER" id="PTHR47371:SF3">
    <property type="entry name" value="PHOSPHOGLYCEROL TRANSFERASE I"/>
    <property type="match status" value="1"/>
</dbReference>
<sequence>MKYAEYLKQSLLDKINTAPHVIQYDHKALKNLILIQLESVPNEAIKEKVTPNLYSLTQKYEYVAPIYNEPYTSWTTGGVVVTQCGIPQILPVIDWKIRQKTEVKYLTNIKCIPDILGSFGYKKLFGLTGTESVMGFEQWRVDKGYIKINQSKNDFQLFQYFSKEFLTQMDKDVRKNNKTNSSRYLVYIRPEDTHLPYFVPDWCKLDENKFKKYDGCFHCLDIAIGHFIKKFLQLKMYEHTLLVIYPDHAPFGANIEKKYKQMFILFPGLEKIDSKYRINEEITYYDFAPTILDLIGIKKYVPEFTFGRSIYNFDNQKYESQYSQIRHHKPDENDLVVIDNFLNYGVKKNLTKKIKFKCYIGITNKYYFSPTPCDTTFQ</sequence>
<evidence type="ECO:0000256" key="1">
    <source>
        <dbReference type="ARBA" id="ARBA00004651"/>
    </source>
</evidence>
<feature type="domain" description="Sulfatase N-terminal" evidence="6">
    <location>
        <begin position="103"/>
        <end position="297"/>
    </location>
</feature>
<dbReference type="InterPro" id="IPR050448">
    <property type="entry name" value="OpgB/LTA_synthase_biosynth"/>
</dbReference>
<dbReference type="EMBL" id="JAPFFF010000032">
    <property type="protein sequence ID" value="KAK8844417.1"/>
    <property type="molecule type" value="Genomic_DNA"/>
</dbReference>
<evidence type="ECO:0000313" key="7">
    <source>
        <dbReference type="EMBL" id="KAK8844417.1"/>
    </source>
</evidence>
<accession>A0ABR2HCK3</accession>
<dbReference type="Pfam" id="PF00884">
    <property type="entry name" value="Sulfatase"/>
    <property type="match status" value="1"/>
</dbReference>
<keyword evidence="5" id="KW-0472">Membrane</keyword>
<keyword evidence="3" id="KW-0812">Transmembrane</keyword>
<name>A0ABR2HCK3_9EUKA</name>
<evidence type="ECO:0000256" key="5">
    <source>
        <dbReference type="ARBA" id="ARBA00023136"/>
    </source>
</evidence>
<comment type="subcellular location">
    <subcellularLocation>
        <location evidence="1">Cell membrane</location>
        <topology evidence="1">Multi-pass membrane protein</topology>
    </subcellularLocation>
</comment>
<dbReference type="PANTHER" id="PTHR47371">
    <property type="entry name" value="LIPOTEICHOIC ACID SYNTHASE"/>
    <property type="match status" value="1"/>
</dbReference>
<dbReference type="Gene3D" id="3.40.720.10">
    <property type="entry name" value="Alkaline Phosphatase, subunit A"/>
    <property type="match status" value="1"/>
</dbReference>
<keyword evidence="8" id="KW-1185">Reference proteome</keyword>
<evidence type="ECO:0000256" key="4">
    <source>
        <dbReference type="ARBA" id="ARBA00022989"/>
    </source>
</evidence>
<evidence type="ECO:0000256" key="2">
    <source>
        <dbReference type="ARBA" id="ARBA00022475"/>
    </source>
</evidence>
<keyword evidence="2" id="KW-1003">Cell membrane</keyword>
<evidence type="ECO:0000313" key="8">
    <source>
        <dbReference type="Proteomes" id="UP001470230"/>
    </source>
</evidence>
<organism evidence="7 8">
    <name type="scientific">Tritrichomonas musculus</name>
    <dbReference type="NCBI Taxonomy" id="1915356"/>
    <lineage>
        <taxon>Eukaryota</taxon>
        <taxon>Metamonada</taxon>
        <taxon>Parabasalia</taxon>
        <taxon>Tritrichomonadida</taxon>
        <taxon>Tritrichomonadidae</taxon>
        <taxon>Tritrichomonas</taxon>
    </lineage>
</organism>
<dbReference type="Proteomes" id="UP001470230">
    <property type="component" value="Unassembled WGS sequence"/>
</dbReference>
<proteinExistence type="predicted"/>
<reference evidence="7 8" key="1">
    <citation type="submission" date="2024-04" db="EMBL/GenBank/DDBJ databases">
        <title>Tritrichomonas musculus Genome.</title>
        <authorList>
            <person name="Alves-Ferreira E."/>
            <person name="Grigg M."/>
            <person name="Lorenzi H."/>
            <person name="Galac M."/>
        </authorList>
    </citation>
    <scope>NUCLEOTIDE SEQUENCE [LARGE SCALE GENOMIC DNA]</scope>
    <source>
        <strain evidence="7 8">EAF2021</strain>
    </source>
</reference>
<dbReference type="InterPro" id="IPR017850">
    <property type="entry name" value="Alkaline_phosphatase_core_sf"/>
</dbReference>
<evidence type="ECO:0000256" key="3">
    <source>
        <dbReference type="ARBA" id="ARBA00022692"/>
    </source>
</evidence>